<evidence type="ECO:0000256" key="5">
    <source>
        <dbReference type="ARBA" id="ARBA00023136"/>
    </source>
</evidence>
<keyword evidence="3 6" id="KW-1133">Transmembrane helix</keyword>
<dbReference type="Pfam" id="PF04588">
    <property type="entry name" value="HIG_1_N"/>
    <property type="match status" value="1"/>
</dbReference>
<proteinExistence type="predicted"/>
<dbReference type="Gene3D" id="6.10.140.1320">
    <property type="match status" value="1"/>
</dbReference>
<feature type="non-terminal residue" evidence="8">
    <location>
        <position position="1"/>
    </location>
</feature>
<evidence type="ECO:0000256" key="3">
    <source>
        <dbReference type="ARBA" id="ARBA00022989"/>
    </source>
</evidence>
<feature type="transmembrane region" description="Helical" evidence="6">
    <location>
        <begin position="6"/>
        <end position="26"/>
    </location>
</feature>
<dbReference type="PANTHER" id="PTHR12297:SF3">
    <property type="entry name" value="HIG1 DOMAIN FAMILY MEMBER 1A"/>
    <property type="match status" value="1"/>
</dbReference>
<feature type="domain" description="HIG1" evidence="7">
    <location>
        <begin position="62"/>
        <end position="146"/>
    </location>
</feature>
<evidence type="ECO:0000256" key="2">
    <source>
        <dbReference type="ARBA" id="ARBA00022692"/>
    </source>
</evidence>
<protein>
    <recommendedName>
        <fullName evidence="7">HIG1 domain-containing protein</fullName>
    </recommendedName>
</protein>
<accession>A0A1B6KUJ6</accession>
<comment type="subcellular location">
    <subcellularLocation>
        <location evidence="1">Mitochondrion membrane</location>
    </subcellularLocation>
</comment>
<organism evidence="8">
    <name type="scientific">Graphocephala atropunctata</name>
    <dbReference type="NCBI Taxonomy" id="36148"/>
    <lineage>
        <taxon>Eukaryota</taxon>
        <taxon>Metazoa</taxon>
        <taxon>Ecdysozoa</taxon>
        <taxon>Arthropoda</taxon>
        <taxon>Hexapoda</taxon>
        <taxon>Insecta</taxon>
        <taxon>Pterygota</taxon>
        <taxon>Neoptera</taxon>
        <taxon>Paraneoptera</taxon>
        <taxon>Hemiptera</taxon>
        <taxon>Auchenorrhyncha</taxon>
        <taxon>Membracoidea</taxon>
        <taxon>Cicadellidae</taxon>
        <taxon>Cicadellinae</taxon>
        <taxon>Cicadellini</taxon>
        <taxon>Graphocephala</taxon>
    </lineage>
</organism>
<reference evidence="8" key="1">
    <citation type="submission" date="2015-11" db="EMBL/GenBank/DDBJ databases">
        <title>De novo transcriptome assembly of four potential Pierce s Disease insect vectors from Arizona vineyards.</title>
        <authorList>
            <person name="Tassone E.E."/>
        </authorList>
    </citation>
    <scope>NUCLEOTIDE SEQUENCE</scope>
</reference>
<dbReference type="InterPro" id="IPR050355">
    <property type="entry name" value="RCF1"/>
</dbReference>
<evidence type="ECO:0000256" key="1">
    <source>
        <dbReference type="ARBA" id="ARBA00004325"/>
    </source>
</evidence>
<dbReference type="InterPro" id="IPR007667">
    <property type="entry name" value="Hypoxia_induced_domain"/>
</dbReference>
<evidence type="ECO:0000256" key="4">
    <source>
        <dbReference type="ARBA" id="ARBA00023128"/>
    </source>
</evidence>
<dbReference type="PANTHER" id="PTHR12297">
    <property type="entry name" value="HYPOXIA-INDUCBILE GENE 1 HIG1 -RELATED"/>
    <property type="match status" value="1"/>
</dbReference>
<sequence length="146" mass="16374">VGVHSLASCWSCLFSVCLLLCNYSWYQSKLILWRLKILSQKMDANKPSDDDNFEFNWIQMRKEVGLTDLTVFNEETGSEKFVRKFKENPLVPAGALLTTLCLTLGLLSMRKGQSQTSQLMMRGRILAQGFTVAALVTGLCLKATSD</sequence>
<keyword evidence="5 6" id="KW-0472">Membrane</keyword>
<keyword evidence="4" id="KW-0496">Mitochondrion</keyword>
<gene>
    <name evidence="8" type="ORF">g.1430</name>
</gene>
<feature type="transmembrane region" description="Helical" evidence="6">
    <location>
        <begin position="121"/>
        <end position="141"/>
    </location>
</feature>
<evidence type="ECO:0000259" key="7">
    <source>
        <dbReference type="PROSITE" id="PS51503"/>
    </source>
</evidence>
<evidence type="ECO:0000313" key="8">
    <source>
        <dbReference type="EMBL" id="JAT15088.1"/>
    </source>
</evidence>
<name>A0A1B6KUJ6_9HEMI</name>
<dbReference type="GO" id="GO:0031966">
    <property type="term" value="C:mitochondrial membrane"/>
    <property type="evidence" value="ECO:0007669"/>
    <property type="project" value="UniProtKB-SubCell"/>
</dbReference>
<dbReference type="EMBL" id="GEBQ01024889">
    <property type="protein sequence ID" value="JAT15088.1"/>
    <property type="molecule type" value="Transcribed_RNA"/>
</dbReference>
<dbReference type="AlphaFoldDB" id="A0A1B6KUJ6"/>
<keyword evidence="2 6" id="KW-0812">Transmembrane</keyword>
<feature type="transmembrane region" description="Helical" evidence="6">
    <location>
        <begin position="90"/>
        <end position="109"/>
    </location>
</feature>
<dbReference type="PROSITE" id="PS51503">
    <property type="entry name" value="HIG1"/>
    <property type="match status" value="1"/>
</dbReference>
<evidence type="ECO:0000256" key="6">
    <source>
        <dbReference type="SAM" id="Phobius"/>
    </source>
</evidence>
<dbReference type="GO" id="GO:0097250">
    <property type="term" value="P:mitochondrial respirasome assembly"/>
    <property type="evidence" value="ECO:0007669"/>
    <property type="project" value="TreeGrafter"/>
</dbReference>